<comment type="caution">
    <text evidence="2">The sequence shown here is derived from an EMBL/GenBank/DDBJ whole genome shotgun (WGS) entry which is preliminary data.</text>
</comment>
<reference evidence="2 3" key="1">
    <citation type="journal article" date="2016" name="Nat. Commun.">
        <title>Thousands of microbial genomes shed light on interconnected biogeochemical processes in an aquifer system.</title>
        <authorList>
            <person name="Anantharaman K."/>
            <person name="Brown C.T."/>
            <person name="Hug L.A."/>
            <person name="Sharon I."/>
            <person name="Castelle C.J."/>
            <person name="Probst A.J."/>
            <person name="Thomas B.C."/>
            <person name="Singh A."/>
            <person name="Wilkins M.J."/>
            <person name="Karaoz U."/>
            <person name="Brodie E.L."/>
            <person name="Williams K.H."/>
            <person name="Hubbard S.S."/>
            <person name="Banfield J.F."/>
        </authorList>
    </citation>
    <scope>NUCLEOTIDE SEQUENCE [LARGE SCALE GENOMIC DNA]</scope>
</reference>
<feature type="compositionally biased region" description="Basic and acidic residues" evidence="1">
    <location>
        <begin position="7"/>
        <end position="16"/>
    </location>
</feature>
<accession>A0A1F8EB48</accession>
<feature type="region of interest" description="Disordered" evidence="1">
    <location>
        <begin position="7"/>
        <end position="29"/>
    </location>
</feature>
<evidence type="ECO:0000256" key="1">
    <source>
        <dbReference type="SAM" id="MobiDB-lite"/>
    </source>
</evidence>
<dbReference type="AlphaFoldDB" id="A0A1F8EB48"/>
<sequence>MILHLFKNDEAREEQAPSRAGGLSQLTNGNRMEESTQLFGSAESIATATIDRYELFCIIDATVHEPDLVQHVCVVGSVASSIPFQNRLVFGHSLFTVDTVKPIDVVHTLPPVYSGLFPNVL</sequence>
<evidence type="ECO:0000313" key="2">
    <source>
        <dbReference type="EMBL" id="OGM97358.1"/>
    </source>
</evidence>
<dbReference type="EMBL" id="MGJA01000013">
    <property type="protein sequence ID" value="OGM97358.1"/>
    <property type="molecule type" value="Genomic_DNA"/>
</dbReference>
<name>A0A1F8EB48_9BACT</name>
<proteinExistence type="predicted"/>
<gene>
    <name evidence="2" type="ORF">A2735_03240</name>
</gene>
<organism evidence="2 3">
    <name type="scientific">Candidatus Yanofskybacteria bacterium RIFCSPHIGHO2_01_FULL_41_21</name>
    <dbReference type="NCBI Taxonomy" id="1802660"/>
    <lineage>
        <taxon>Bacteria</taxon>
        <taxon>Candidatus Yanofskyibacteriota</taxon>
    </lineage>
</organism>
<protein>
    <submittedName>
        <fullName evidence="2">Uncharacterized protein</fullName>
    </submittedName>
</protein>
<dbReference type="Proteomes" id="UP000178520">
    <property type="component" value="Unassembled WGS sequence"/>
</dbReference>
<evidence type="ECO:0000313" key="3">
    <source>
        <dbReference type="Proteomes" id="UP000178520"/>
    </source>
</evidence>